<reference evidence="6 7" key="1">
    <citation type="journal article" date="2020" name="Mol. Biol. Evol.">
        <title>Interspecific Gene Flow and the Evolution of Specialization in Black and White Rhinoceros.</title>
        <authorList>
            <person name="Moodley Y."/>
            <person name="Westbury M.V."/>
            <person name="Russo I.M."/>
            <person name="Gopalakrishnan S."/>
            <person name="Rakotoarivelo A."/>
            <person name="Olsen R.A."/>
            <person name="Prost S."/>
            <person name="Tunstall T."/>
            <person name="Ryder O.A."/>
            <person name="Dalen L."/>
            <person name="Bruford M.W."/>
        </authorList>
    </citation>
    <scope>NUCLEOTIDE SEQUENCE [LARGE SCALE GENOMIC DNA]</scope>
    <source>
        <strain evidence="6">SBR-YM</strain>
        <tissue evidence="6">Skin</tissue>
    </source>
</reference>
<evidence type="ECO:0000313" key="6">
    <source>
        <dbReference type="EMBL" id="KAF5929199.1"/>
    </source>
</evidence>
<accession>A0A7J7FMB8</accession>
<dbReference type="InterPro" id="IPR047119">
    <property type="entry name" value="FOXN2/3-like"/>
</dbReference>
<dbReference type="PANTHER" id="PTHR13962:SF17">
    <property type="entry name" value="FORKHEAD BOX PROTEIN N4"/>
    <property type="match status" value="1"/>
</dbReference>
<dbReference type="AlphaFoldDB" id="A0A7J7FMB8"/>
<gene>
    <name evidence="6" type="ORF">HPG69_019220</name>
</gene>
<proteinExistence type="predicted"/>
<evidence type="ECO:0000256" key="1">
    <source>
        <dbReference type="ARBA" id="ARBA00004123"/>
    </source>
</evidence>
<comment type="caution">
    <text evidence="6">The sequence shown here is derived from an EMBL/GenBank/DDBJ whole genome shotgun (WGS) entry which is preliminary data.</text>
</comment>
<evidence type="ECO:0000256" key="5">
    <source>
        <dbReference type="SAM" id="MobiDB-lite"/>
    </source>
</evidence>
<dbReference type="GO" id="GO:0005634">
    <property type="term" value="C:nucleus"/>
    <property type="evidence" value="ECO:0007669"/>
    <property type="project" value="UniProtKB-SubCell"/>
</dbReference>
<sequence length="173" mass="17936">MTPQGGDVPSTYCAPGPNGALAGAADLHVGATPGPLLHGPAGMAPQGVLGLGPTASHRASVSATTRVRSKRGVPEAGVPPTLTLCLLLSWPQQMSQFPVGGQPSSGLQDPPQLYSPASQRKFPCPPGTQQYPPVGLYGPPGGARPPYPQPRTAVHSSQELHPKHYPKPIYSYR</sequence>
<name>A0A7J7FMB8_DICBM</name>
<keyword evidence="4" id="KW-0539">Nucleus</keyword>
<dbReference type="PANTHER" id="PTHR13962">
    <property type="entry name" value="FORKHEAD BOX PROTEIN N3-LIKE PROTEIN-RELATED"/>
    <property type="match status" value="1"/>
</dbReference>
<evidence type="ECO:0000256" key="2">
    <source>
        <dbReference type="ARBA" id="ARBA00023015"/>
    </source>
</evidence>
<feature type="compositionally biased region" description="Polar residues" evidence="5">
    <location>
        <begin position="97"/>
        <end position="107"/>
    </location>
</feature>
<evidence type="ECO:0000256" key="4">
    <source>
        <dbReference type="ARBA" id="ARBA00023242"/>
    </source>
</evidence>
<keyword evidence="7" id="KW-1185">Reference proteome</keyword>
<feature type="region of interest" description="Disordered" evidence="5">
    <location>
        <begin position="97"/>
        <end position="173"/>
    </location>
</feature>
<dbReference type="GO" id="GO:0003700">
    <property type="term" value="F:DNA-binding transcription factor activity"/>
    <property type="evidence" value="ECO:0007669"/>
    <property type="project" value="InterPro"/>
</dbReference>
<dbReference type="Proteomes" id="UP000551758">
    <property type="component" value="Unassembled WGS sequence"/>
</dbReference>
<keyword evidence="2" id="KW-0805">Transcription regulation</keyword>
<protein>
    <submittedName>
        <fullName evidence="6">Uncharacterized protein</fullName>
    </submittedName>
</protein>
<organism evidence="6 7">
    <name type="scientific">Diceros bicornis minor</name>
    <name type="common">South-central black rhinoceros</name>
    <dbReference type="NCBI Taxonomy" id="77932"/>
    <lineage>
        <taxon>Eukaryota</taxon>
        <taxon>Metazoa</taxon>
        <taxon>Chordata</taxon>
        <taxon>Craniata</taxon>
        <taxon>Vertebrata</taxon>
        <taxon>Euteleostomi</taxon>
        <taxon>Mammalia</taxon>
        <taxon>Eutheria</taxon>
        <taxon>Laurasiatheria</taxon>
        <taxon>Perissodactyla</taxon>
        <taxon>Rhinocerotidae</taxon>
        <taxon>Diceros</taxon>
    </lineage>
</organism>
<evidence type="ECO:0000313" key="7">
    <source>
        <dbReference type="Proteomes" id="UP000551758"/>
    </source>
</evidence>
<dbReference type="GO" id="GO:0000987">
    <property type="term" value="F:cis-regulatory region sequence-specific DNA binding"/>
    <property type="evidence" value="ECO:0007669"/>
    <property type="project" value="TreeGrafter"/>
</dbReference>
<keyword evidence="3" id="KW-0804">Transcription</keyword>
<dbReference type="EMBL" id="JACDTQ010000127">
    <property type="protein sequence ID" value="KAF5929199.1"/>
    <property type="molecule type" value="Genomic_DNA"/>
</dbReference>
<comment type="subcellular location">
    <subcellularLocation>
        <location evidence="1">Nucleus</location>
    </subcellularLocation>
</comment>
<evidence type="ECO:0000256" key="3">
    <source>
        <dbReference type="ARBA" id="ARBA00023163"/>
    </source>
</evidence>